<feature type="region of interest" description="Disordered" evidence="7">
    <location>
        <begin position="1544"/>
        <end position="1628"/>
    </location>
</feature>
<evidence type="ECO:0000256" key="7">
    <source>
        <dbReference type="SAM" id="MobiDB-lite"/>
    </source>
</evidence>
<dbReference type="PROSITE" id="PS50206">
    <property type="entry name" value="RHODANESE_3"/>
    <property type="match status" value="1"/>
</dbReference>
<feature type="compositionally biased region" description="Basic and acidic residues" evidence="7">
    <location>
        <begin position="1083"/>
        <end position="1095"/>
    </location>
</feature>
<feature type="compositionally biased region" description="Basic and acidic residues" evidence="7">
    <location>
        <begin position="1576"/>
        <end position="1610"/>
    </location>
</feature>
<dbReference type="EC" id="3.1.3.48" evidence="3"/>
<feature type="compositionally biased region" description="Low complexity" evidence="7">
    <location>
        <begin position="1831"/>
        <end position="1859"/>
    </location>
</feature>
<evidence type="ECO:0000256" key="6">
    <source>
        <dbReference type="ARBA" id="ARBA00023242"/>
    </source>
</evidence>
<feature type="compositionally biased region" description="Low complexity" evidence="7">
    <location>
        <begin position="1466"/>
        <end position="1480"/>
    </location>
</feature>
<sequence>MLQVLVVDSRTFCEYNTSHVVGAVNVWSSKIRKKRLQQNSMSVRDYVASACEGRACGPCGPWGEVVVYDLSAPSLAAVPHDSFLYVLLDKLASSYRHVQLLVGGFLGFQAAHPDCCEDAGQKCSPLTSLSQPCLPVANTGPTRVLPFLYLGSQHDANNKQMLQDHCILYEVNVSISCPKPDFVQDSHFLRIPVNDNFSEKLTPYFFDAFRFIDKVRESGGSVLVHCLAGISRSATVAIAYVMKHLHLPYEEAYRYVKNRRPTISPNINFVGQLLELDRVLRTDGALCDPSSAPASFRQPCGNMTASPYGSTITNITNPASSYTSLSLDYAINNKNYNNRSSTGGVLSDVTSSSSCYLVPTAGSALQRSDKCANVVGASDSWQSFNRSVVKSCSRTTSDLHVENSNYSVVSSVGCKFGGGSTSNVSRTLITQDEGPSKAARLTPSGAALGVLPRCPSDSAACKALRDEARLACLGCPKGAVHSGITRSLSLNLKSTLEAVPGSPGSTPQSPEYPVATNIHLSSSQSTPLPILTPESGERATHLYSPSSLSSSLSSPMSGVATPVIGPSRLTFNTMGANISPRSSFSCSDPTGTGQSLRSPTIIKVQKSPTIMENIFDRQYSAMNARNENLNSQKNIKNSQKNLYSSTATISVAGSDATDDSCRPRSVCIIEVNANPPVTYVENCSTEPMIVRETEVMATPSSMAELISFRNATAVECSNNASNNNNVYANMSCTSEPLNTDTCATNNLNCAATNKSSSSSSSSNLVQRCQGMPSLDDNDSRSSVVRHTLVPIRASSSFGSIIDRPKVLELCTPMFTRRPGAGGGPGDGGMIMGDCTWQNRSSSDLEPSDPSTAPRPEPPALPCSNDMPGDSNNNNNNTETFADQEAVVESNAETMSVTGSSEDTASEFGAVQSDSGVSFETDLYPGGTSRAIPRCYSSSETHLNTRRLLEAHGDYATRKSCSNDEVPRTWSLHRPLTTAGSNPLSVRDDTSDDQMHGVANQWHYPGELVRCDSWSTSGLGSELSDWESLQEDVNSTHCDDALGPFDAVFSDVFPGEKTDSLSSASQLYMRVFPARLFEDGAVRSPSAEERLGDDKAACPVSGPGGDRRPRHHSFKEQRGVRPQQQILLGPGKLIPLARPASLPGVMGSYLAQTRSDDDDGVELRSVSGRGRGIQRSCGSRDSGTSGCGLRGSGTPSESATGVQRNDSGYYSVGDPPASTRGDPACSAGPGMCCEAEVDSCLGKPQGPKTRQQPPNKLMLNPLQPPLPKPVPFRPPRSTGPSSLSSPTKTASSSPKAAPRRTSPTKSPSPQKTSSPTKLPHQLPPSSPTRKSSCSPPKTPASPQPRIFGASTFYLPGDFKESPPYLSPDKVSSLSPSVLSKTNVRPGALLCKNHDISNTITSFNNNSNSCDGNNMINEIKSNVFVSRVAVPERRVGKPKTILTSRSAPAFSAAKLGPRNCLGSLSGRSPKSLSPVLSCSVSPDTGSPLRDSDSRSGETTIPENSSSSSSRETSVESEASIVQTRNFAEDSISGHAWSSIPALDPAKGPEYSVKHSFANSTSSDTIVTAETSSTAPKNTESERSSPEEDRLSSSKKSRGSEEQKTKEKRRSCELDSSSSCEEQNKKPVSLRSGVRLAQELLQSMESIVTSELSEIRRCTAELSSRYGLKTRPRDLVSRTSGPTTSSSGPTMSSSGPTMGSSGPTSSSYARKVKNMSQFYVVAAGPAPEEEMGPAARCRSEPPYGTEEGLYRAQSCPGLPQPLVETRGEDQEGLGELRPTGPPLSSIMRARRHLPSKEKLLNRYSCGALDASKPPSAPFSADVAFESCPDLGTLRPSRPCTSGSSSSSVSSSRSSFSRLLPVS</sequence>
<dbReference type="Proteomes" id="UP000694843">
    <property type="component" value="Unplaced"/>
</dbReference>
<dbReference type="GO" id="GO:0005634">
    <property type="term" value="C:nucleus"/>
    <property type="evidence" value="ECO:0007669"/>
    <property type="project" value="UniProtKB-SubCell"/>
</dbReference>
<comment type="subcellular location">
    <subcellularLocation>
        <location evidence="1">Nucleus</location>
    </subcellularLocation>
</comment>
<evidence type="ECO:0000256" key="3">
    <source>
        <dbReference type="ARBA" id="ARBA00013064"/>
    </source>
</evidence>
<proteinExistence type="inferred from homology"/>
<evidence type="ECO:0000256" key="1">
    <source>
        <dbReference type="ARBA" id="ARBA00004123"/>
    </source>
</evidence>
<dbReference type="FunFam" id="3.90.190.10:FF:000208">
    <property type="entry name" value="Vh5 dual specificity phosphatase, putative"/>
    <property type="match status" value="1"/>
</dbReference>
<evidence type="ECO:0000259" key="10">
    <source>
        <dbReference type="PROSITE" id="PS50206"/>
    </source>
</evidence>
<dbReference type="CDD" id="cd14568">
    <property type="entry name" value="DSP_MKP_classIII"/>
    <property type="match status" value="1"/>
</dbReference>
<feature type="region of interest" description="Disordered" evidence="7">
    <location>
        <begin position="1150"/>
        <end position="1226"/>
    </location>
</feature>
<dbReference type="GO" id="GO:0043409">
    <property type="term" value="P:negative regulation of MAPK cascade"/>
    <property type="evidence" value="ECO:0007669"/>
    <property type="project" value="TreeGrafter"/>
</dbReference>
<feature type="region of interest" description="Disordered" evidence="7">
    <location>
        <begin position="818"/>
        <end position="877"/>
    </location>
</feature>
<comment type="similarity">
    <text evidence="2">Belongs to the protein-tyrosine phosphatase family. Non-receptor class dual specificity subfamily.</text>
</comment>
<evidence type="ECO:0000259" key="9">
    <source>
        <dbReference type="PROSITE" id="PS50056"/>
    </source>
</evidence>
<feature type="region of interest" description="Disordered" evidence="7">
    <location>
        <begin position="1463"/>
        <end position="1517"/>
    </location>
</feature>
<gene>
    <name evidence="12" type="primary">LOC108679857</name>
</gene>
<keyword evidence="11" id="KW-1185">Reference proteome</keyword>
<feature type="domain" description="Tyrosine-protein phosphatase" evidence="8">
    <location>
        <begin position="140"/>
        <end position="282"/>
    </location>
</feature>
<feature type="compositionally biased region" description="Low complexity" evidence="7">
    <location>
        <begin position="1676"/>
        <end position="1704"/>
    </location>
</feature>
<dbReference type="GO" id="GO:0033550">
    <property type="term" value="F:MAP kinase tyrosine phosphatase activity"/>
    <property type="evidence" value="ECO:0007669"/>
    <property type="project" value="TreeGrafter"/>
</dbReference>
<dbReference type="PANTHER" id="PTHR10159:SF533">
    <property type="entry name" value="TYROSINE-PROTEIN PHOSPHATASE VHP-1"/>
    <property type="match status" value="1"/>
</dbReference>
<dbReference type="InterPro" id="IPR020422">
    <property type="entry name" value="TYR_PHOSPHATASE_DUAL_dom"/>
</dbReference>
<feature type="compositionally biased region" description="Pro residues" evidence="7">
    <location>
        <begin position="1261"/>
        <end position="1273"/>
    </location>
</feature>
<feature type="region of interest" description="Disordered" evidence="7">
    <location>
        <begin position="1660"/>
        <end position="1706"/>
    </location>
</feature>
<protein>
    <recommendedName>
        <fullName evidence="3">protein-tyrosine-phosphatase</fullName>
        <ecNumber evidence="3">3.1.3.48</ecNumber>
    </recommendedName>
</protein>
<dbReference type="CDD" id="cd01446">
    <property type="entry name" value="DSP_MapKP"/>
    <property type="match status" value="1"/>
</dbReference>
<dbReference type="PRINTS" id="PR01764">
    <property type="entry name" value="MAPKPHPHTASE"/>
</dbReference>
<dbReference type="RefSeq" id="XP_018024075.1">
    <property type="nucleotide sequence ID" value="XM_018168586.2"/>
</dbReference>
<evidence type="ECO:0000256" key="5">
    <source>
        <dbReference type="ARBA" id="ARBA00022912"/>
    </source>
</evidence>
<feature type="compositionally biased region" description="Polar residues" evidence="7">
    <location>
        <begin position="1554"/>
        <end position="1575"/>
    </location>
</feature>
<feature type="region of interest" description="Disordered" evidence="7">
    <location>
        <begin position="1724"/>
        <end position="1789"/>
    </location>
</feature>
<dbReference type="InterPro" id="IPR001763">
    <property type="entry name" value="Rhodanese-like_dom"/>
</dbReference>
<feature type="region of interest" description="Disordered" evidence="7">
    <location>
        <begin position="1828"/>
        <end position="1859"/>
    </location>
</feature>
<reference evidence="12" key="1">
    <citation type="submission" date="2025-08" db="UniProtKB">
        <authorList>
            <consortium name="RefSeq"/>
        </authorList>
    </citation>
    <scope>IDENTIFICATION</scope>
    <source>
        <tissue evidence="12">Whole organism</tissue>
    </source>
</reference>
<evidence type="ECO:0000256" key="4">
    <source>
        <dbReference type="ARBA" id="ARBA00022801"/>
    </source>
</evidence>
<dbReference type="InterPro" id="IPR029021">
    <property type="entry name" value="Prot-tyrosine_phosphatase-like"/>
</dbReference>
<feature type="compositionally biased region" description="Low complexity" evidence="7">
    <location>
        <begin position="1279"/>
        <end position="1316"/>
    </location>
</feature>
<dbReference type="PROSITE" id="PS50054">
    <property type="entry name" value="TYR_PHOSPHATASE_DUAL"/>
    <property type="match status" value="1"/>
</dbReference>
<evidence type="ECO:0000313" key="12">
    <source>
        <dbReference type="RefSeq" id="XP_018024075.1"/>
    </source>
</evidence>
<dbReference type="SMART" id="SM00404">
    <property type="entry name" value="PTPc_motif"/>
    <property type="match status" value="1"/>
</dbReference>
<keyword evidence="6" id="KW-0539">Nucleus</keyword>
<keyword evidence="4" id="KW-0378">Hydrolase</keyword>
<evidence type="ECO:0000256" key="2">
    <source>
        <dbReference type="ARBA" id="ARBA00008601"/>
    </source>
</evidence>
<dbReference type="OrthoDB" id="426001at2759"/>
<dbReference type="Gene3D" id="3.40.250.10">
    <property type="entry name" value="Rhodanese-like domain"/>
    <property type="match status" value="1"/>
</dbReference>
<feature type="compositionally biased region" description="Polar residues" evidence="7">
    <location>
        <begin position="1192"/>
        <end position="1207"/>
    </location>
</feature>
<name>A0A8B7PDJ4_HYAAZ</name>
<dbReference type="PANTHER" id="PTHR10159">
    <property type="entry name" value="DUAL SPECIFICITY PROTEIN PHOSPHATASE"/>
    <property type="match status" value="1"/>
</dbReference>
<feature type="region of interest" description="Disordered" evidence="7">
    <location>
        <begin position="1242"/>
        <end position="1348"/>
    </location>
</feature>
<feature type="region of interest" description="Disordered" evidence="7">
    <location>
        <begin position="1083"/>
        <end position="1125"/>
    </location>
</feature>
<dbReference type="KEGG" id="hazt:108679857"/>
<dbReference type="SUPFAM" id="SSF52799">
    <property type="entry name" value="(Phosphotyrosine protein) phosphatases II"/>
    <property type="match status" value="1"/>
</dbReference>
<dbReference type="InterPro" id="IPR036873">
    <property type="entry name" value="Rhodanese-like_dom_sf"/>
</dbReference>
<dbReference type="GO" id="GO:0005737">
    <property type="term" value="C:cytoplasm"/>
    <property type="evidence" value="ECO:0007669"/>
    <property type="project" value="TreeGrafter"/>
</dbReference>
<dbReference type="GO" id="GO:0008330">
    <property type="term" value="F:protein tyrosine/threonine phosphatase activity"/>
    <property type="evidence" value="ECO:0007669"/>
    <property type="project" value="TreeGrafter"/>
</dbReference>
<feature type="compositionally biased region" description="Low complexity" evidence="7">
    <location>
        <begin position="1500"/>
        <end position="1517"/>
    </location>
</feature>
<evidence type="ECO:0000313" key="11">
    <source>
        <dbReference type="Proteomes" id="UP000694843"/>
    </source>
</evidence>
<feature type="compositionally biased region" description="Low complexity" evidence="7">
    <location>
        <begin position="1251"/>
        <end position="1260"/>
    </location>
</feature>
<dbReference type="InterPro" id="IPR003595">
    <property type="entry name" value="Tyr_Pase_cat"/>
</dbReference>
<accession>A0A8B7PDJ4</accession>
<organism evidence="11 12">
    <name type="scientific">Hyalella azteca</name>
    <name type="common">Amphipod</name>
    <dbReference type="NCBI Taxonomy" id="294128"/>
    <lineage>
        <taxon>Eukaryota</taxon>
        <taxon>Metazoa</taxon>
        <taxon>Ecdysozoa</taxon>
        <taxon>Arthropoda</taxon>
        <taxon>Crustacea</taxon>
        <taxon>Multicrustacea</taxon>
        <taxon>Malacostraca</taxon>
        <taxon>Eumalacostraca</taxon>
        <taxon>Peracarida</taxon>
        <taxon>Amphipoda</taxon>
        <taxon>Senticaudata</taxon>
        <taxon>Talitrida</taxon>
        <taxon>Talitroidea</taxon>
        <taxon>Hyalellidae</taxon>
        <taxon>Hyalella</taxon>
    </lineage>
</organism>
<feature type="compositionally biased region" description="Gly residues" evidence="7">
    <location>
        <begin position="819"/>
        <end position="830"/>
    </location>
</feature>
<dbReference type="Gene3D" id="3.90.190.10">
    <property type="entry name" value="Protein tyrosine phosphatase superfamily"/>
    <property type="match status" value="1"/>
</dbReference>
<dbReference type="PROSITE" id="PS00383">
    <property type="entry name" value="TYR_PHOSPHATASE_1"/>
    <property type="match status" value="1"/>
</dbReference>
<feature type="domain" description="Rhodanese" evidence="10">
    <location>
        <begin position="3"/>
        <end position="117"/>
    </location>
</feature>
<dbReference type="GO" id="GO:0017017">
    <property type="term" value="F:MAP kinase tyrosine/serine/threonine phosphatase activity"/>
    <property type="evidence" value="ECO:0007669"/>
    <property type="project" value="InterPro"/>
</dbReference>
<dbReference type="InterPro" id="IPR000387">
    <property type="entry name" value="Tyr_Pase_dom"/>
</dbReference>
<feature type="domain" description="Tyrosine specific protein phosphatases" evidence="9">
    <location>
        <begin position="203"/>
        <end position="263"/>
    </location>
</feature>
<dbReference type="PROSITE" id="PS50056">
    <property type="entry name" value="TYR_PHOSPHATASE_2"/>
    <property type="match status" value="1"/>
</dbReference>
<dbReference type="SMART" id="SM00195">
    <property type="entry name" value="DSPc"/>
    <property type="match status" value="1"/>
</dbReference>
<dbReference type="SUPFAM" id="SSF52821">
    <property type="entry name" value="Rhodanese/Cell cycle control phosphatase"/>
    <property type="match status" value="1"/>
</dbReference>
<evidence type="ECO:0000259" key="8">
    <source>
        <dbReference type="PROSITE" id="PS50054"/>
    </source>
</evidence>
<dbReference type="InterPro" id="IPR000340">
    <property type="entry name" value="Dual-sp_phosphatase_cat-dom"/>
</dbReference>
<dbReference type="InterPro" id="IPR016130">
    <property type="entry name" value="Tyr_Pase_AS"/>
</dbReference>
<feature type="compositionally biased region" description="Polar residues" evidence="7">
    <location>
        <begin position="835"/>
        <end position="850"/>
    </location>
</feature>
<dbReference type="Pfam" id="PF00782">
    <property type="entry name" value="DSPc"/>
    <property type="match status" value="1"/>
</dbReference>
<dbReference type="GeneID" id="108679857"/>
<keyword evidence="5" id="KW-0904">Protein phosphatase</keyword>
<dbReference type="InterPro" id="IPR008343">
    <property type="entry name" value="MKP"/>
</dbReference>